<dbReference type="GO" id="GO:0004477">
    <property type="term" value="F:methenyltetrahydrofolate cyclohydrolase activity"/>
    <property type="evidence" value="ECO:0007669"/>
    <property type="project" value="UniProtKB-UniRule"/>
</dbReference>
<evidence type="ECO:0000256" key="8">
    <source>
        <dbReference type="ARBA" id="ARBA00023102"/>
    </source>
</evidence>
<dbReference type="GO" id="GO:0004488">
    <property type="term" value="F:methylenetetrahydrofolate dehydrogenase (NADP+) activity"/>
    <property type="evidence" value="ECO:0007669"/>
    <property type="project" value="UniProtKB-UniRule"/>
</dbReference>
<dbReference type="Proteomes" id="UP000233414">
    <property type="component" value="Unassembled WGS sequence"/>
</dbReference>
<dbReference type="GO" id="GO:0006164">
    <property type="term" value="P:purine nucleotide biosynthetic process"/>
    <property type="evidence" value="ECO:0007669"/>
    <property type="project" value="UniProtKB-KW"/>
</dbReference>
<evidence type="ECO:0000256" key="3">
    <source>
        <dbReference type="ARBA" id="ARBA00022563"/>
    </source>
</evidence>
<evidence type="ECO:0000313" key="15">
    <source>
        <dbReference type="Proteomes" id="UP000233414"/>
    </source>
</evidence>
<dbReference type="AlphaFoldDB" id="A0A2N1UMU0"/>
<keyword evidence="9 11" id="KW-0486">Methionine biosynthesis</keyword>
<comment type="catalytic activity">
    <reaction evidence="11">
        <text>(6R)-5,10-methylene-5,6,7,8-tetrahydrofolate + NADP(+) = (6R)-5,10-methenyltetrahydrofolate + NADPH</text>
        <dbReference type="Rhea" id="RHEA:22812"/>
        <dbReference type="ChEBI" id="CHEBI:15636"/>
        <dbReference type="ChEBI" id="CHEBI:57455"/>
        <dbReference type="ChEBI" id="CHEBI:57783"/>
        <dbReference type="ChEBI" id="CHEBI:58349"/>
        <dbReference type="EC" id="1.5.1.5"/>
    </reaction>
</comment>
<keyword evidence="8 11" id="KW-0368">Histidine biosynthesis</keyword>
<dbReference type="SUPFAM" id="SSF51735">
    <property type="entry name" value="NAD(P)-binding Rossmann-fold domains"/>
    <property type="match status" value="1"/>
</dbReference>
<dbReference type="InterPro" id="IPR020630">
    <property type="entry name" value="THF_DH/CycHdrlase_cat_dom"/>
</dbReference>
<evidence type="ECO:0000256" key="9">
    <source>
        <dbReference type="ARBA" id="ARBA00023167"/>
    </source>
</evidence>
<keyword evidence="5 11" id="KW-0378">Hydrolase</keyword>
<dbReference type="Pfam" id="PF00763">
    <property type="entry name" value="THF_DHG_CYH"/>
    <property type="match status" value="1"/>
</dbReference>
<dbReference type="GO" id="GO:0000105">
    <property type="term" value="P:L-histidine biosynthetic process"/>
    <property type="evidence" value="ECO:0007669"/>
    <property type="project" value="UniProtKB-KW"/>
</dbReference>
<protein>
    <recommendedName>
        <fullName evidence="11">Bifunctional protein FolD</fullName>
    </recommendedName>
    <domain>
        <recommendedName>
            <fullName evidence="11">Methylenetetrahydrofolate dehydrogenase</fullName>
            <ecNumber evidence="11">1.5.1.5</ecNumber>
        </recommendedName>
    </domain>
    <domain>
        <recommendedName>
            <fullName evidence="11">Methenyltetrahydrofolate cyclohydrolase</fullName>
            <ecNumber evidence="11">3.5.4.9</ecNumber>
        </recommendedName>
    </domain>
</protein>
<comment type="function">
    <text evidence="11">Catalyzes the oxidation of 5,10-methylenetetrahydrofolate to 5,10-methenyltetrahydrofolate and then the hydrolysis of 5,10-methenyltetrahydrofolate to 10-formyltetrahydrofolate.</text>
</comment>
<dbReference type="PANTHER" id="PTHR48099:SF5">
    <property type="entry name" value="C-1-TETRAHYDROFOLATE SYNTHASE, CYTOPLASMIC"/>
    <property type="match status" value="1"/>
</dbReference>
<accession>A0A2N1UMU0</accession>
<evidence type="ECO:0000259" key="13">
    <source>
        <dbReference type="Pfam" id="PF02882"/>
    </source>
</evidence>
<feature type="domain" description="Tetrahydrofolate dehydrogenase/cyclohydrolase catalytic" evidence="12">
    <location>
        <begin position="5"/>
        <end position="120"/>
    </location>
</feature>
<evidence type="ECO:0000256" key="5">
    <source>
        <dbReference type="ARBA" id="ARBA00022801"/>
    </source>
</evidence>
<keyword evidence="11" id="KW-0028">Amino-acid biosynthesis</keyword>
<organism evidence="14 15">
    <name type="scientific">Candidatus Kuenenbacteria bacterium HGW-Kuenenbacteria-1</name>
    <dbReference type="NCBI Taxonomy" id="2013812"/>
    <lineage>
        <taxon>Bacteria</taxon>
        <taxon>Candidatus Kueneniibacteriota</taxon>
    </lineage>
</organism>
<keyword evidence="10 11" id="KW-0511">Multifunctional enzyme</keyword>
<dbReference type="SUPFAM" id="SSF53223">
    <property type="entry name" value="Aminoacid dehydrogenase-like, N-terminal domain"/>
    <property type="match status" value="1"/>
</dbReference>
<keyword evidence="4 11" id="KW-0658">Purine biosynthesis</keyword>
<evidence type="ECO:0000256" key="6">
    <source>
        <dbReference type="ARBA" id="ARBA00022857"/>
    </source>
</evidence>
<dbReference type="UniPathway" id="UPA00193"/>
<evidence type="ECO:0000313" key="14">
    <source>
        <dbReference type="EMBL" id="PKL72073.1"/>
    </source>
</evidence>
<dbReference type="GO" id="GO:0009086">
    <property type="term" value="P:methionine biosynthetic process"/>
    <property type="evidence" value="ECO:0007669"/>
    <property type="project" value="UniProtKB-KW"/>
</dbReference>
<dbReference type="PRINTS" id="PR00085">
    <property type="entry name" value="THFDHDRGNASE"/>
</dbReference>
<dbReference type="GO" id="GO:0005829">
    <property type="term" value="C:cytosol"/>
    <property type="evidence" value="ECO:0007669"/>
    <property type="project" value="TreeGrafter"/>
</dbReference>
<dbReference type="GO" id="GO:0035999">
    <property type="term" value="P:tetrahydrofolate interconversion"/>
    <property type="evidence" value="ECO:0007669"/>
    <property type="project" value="UniProtKB-UniRule"/>
</dbReference>
<feature type="domain" description="Tetrahydrofolate dehydrogenase/cyclohydrolase NAD(P)-binding" evidence="13">
    <location>
        <begin position="139"/>
        <end position="277"/>
    </location>
</feature>
<evidence type="ECO:0000256" key="1">
    <source>
        <dbReference type="ARBA" id="ARBA00004777"/>
    </source>
</evidence>
<dbReference type="Pfam" id="PF02882">
    <property type="entry name" value="THF_DHG_CYH_C"/>
    <property type="match status" value="1"/>
</dbReference>
<comment type="subunit">
    <text evidence="2 11">Homodimer.</text>
</comment>
<name>A0A2N1UMU0_9BACT</name>
<evidence type="ECO:0000256" key="2">
    <source>
        <dbReference type="ARBA" id="ARBA00011738"/>
    </source>
</evidence>
<dbReference type="Gene3D" id="3.40.50.10860">
    <property type="entry name" value="Leucine Dehydrogenase, chain A, domain 1"/>
    <property type="match status" value="1"/>
</dbReference>
<comment type="caution">
    <text evidence="11">Lacks conserved residue(s) required for the propagation of feature annotation.</text>
</comment>
<keyword evidence="3 11" id="KW-0554">One-carbon metabolism</keyword>
<comment type="caution">
    <text evidence="14">The sequence shown here is derived from an EMBL/GenBank/DDBJ whole genome shotgun (WGS) entry which is preliminary data.</text>
</comment>
<dbReference type="InterPro" id="IPR046346">
    <property type="entry name" value="Aminoacid_DH-like_N_sf"/>
</dbReference>
<dbReference type="EMBL" id="PGYQ01000018">
    <property type="protein sequence ID" value="PKL72073.1"/>
    <property type="molecule type" value="Genomic_DNA"/>
</dbReference>
<dbReference type="Gene3D" id="3.40.50.720">
    <property type="entry name" value="NAD(P)-binding Rossmann-like Domain"/>
    <property type="match status" value="1"/>
</dbReference>
<dbReference type="EC" id="3.5.4.9" evidence="11"/>
<reference evidence="14 15" key="1">
    <citation type="journal article" date="2017" name="ISME J.">
        <title>Potential for microbial H2 and metal transformations associated with novel bacteria and archaea in deep terrestrial subsurface sediments.</title>
        <authorList>
            <person name="Hernsdorf A.W."/>
            <person name="Amano Y."/>
            <person name="Miyakawa K."/>
            <person name="Ise K."/>
            <person name="Suzuki Y."/>
            <person name="Anantharaman K."/>
            <person name="Probst A."/>
            <person name="Burstein D."/>
            <person name="Thomas B.C."/>
            <person name="Banfield J.F."/>
        </authorList>
    </citation>
    <scope>NUCLEOTIDE SEQUENCE [LARGE SCALE GENOMIC DNA]</scope>
    <source>
        <strain evidence="14">HGW-Kuenenbacteria-1</strain>
    </source>
</reference>
<dbReference type="EC" id="1.5.1.5" evidence="11"/>
<evidence type="ECO:0000256" key="7">
    <source>
        <dbReference type="ARBA" id="ARBA00023002"/>
    </source>
</evidence>
<evidence type="ECO:0000259" key="12">
    <source>
        <dbReference type="Pfam" id="PF00763"/>
    </source>
</evidence>
<dbReference type="InterPro" id="IPR020631">
    <property type="entry name" value="THF_DH/CycHdrlase_NAD-bd_dom"/>
</dbReference>
<proteinExistence type="inferred from homology"/>
<keyword evidence="7 11" id="KW-0560">Oxidoreductase</keyword>
<comment type="similarity">
    <text evidence="11">Belongs to the tetrahydrofolate dehydrogenase/cyclohydrolase family.</text>
</comment>
<comment type="pathway">
    <text evidence="1 11">One-carbon metabolism; tetrahydrofolate interconversion.</text>
</comment>
<evidence type="ECO:0000256" key="4">
    <source>
        <dbReference type="ARBA" id="ARBA00022755"/>
    </source>
</evidence>
<evidence type="ECO:0000256" key="10">
    <source>
        <dbReference type="ARBA" id="ARBA00023268"/>
    </source>
</evidence>
<comment type="catalytic activity">
    <reaction evidence="11">
        <text>(6R)-5,10-methenyltetrahydrofolate + H2O = (6R)-10-formyltetrahydrofolate + H(+)</text>
        <dbReference type="Rhea" id="RHEA:23700"/>
        <dbReference type="ChEBI" id="CHEBI:15377"/>
        <dbReference type="ChEBI" id="CHEBI:15378"/>
        <dbReference type="ChEBI" id="CHEBI:57455"/>
        <dbReference type="ChEBI" id="CHEBI:195366"/>
        <dbReference type="EC" id="3.5.4.9"/>
    </reaction>
</comment>
<dbReference type="InterPro" id="IPR000672">
    <property type="entry name" value="THF_DH/CycHdrlase"/>
</dbReference>
<dbReference type="HAMAP" id="MF_01576">
    <property type="entry name" value="THF_DHG_CYH"/>
    <property type="match status" value="1"/>
</dbReference>
<sequence>MEKILKGNKIAKKIKKELKQKIAKLKIKPGLAIILVGQNKASNVYVKIKEKACKEIGIYFELFTFKKEKTILVLEKKIITLIKNLNKRLDIHGILVQLPLPAELNTNKIIKTINPKKDVDGFHPQNIKNKIIISPVFKAIIEFLKIIPTSNLKQKKVLIIAKNKIFTEPLKFLLKKLKLNIAIYFYSKNYKIQELKKISQQADILIIAIGKPKFITADMVKKDAVVIDIGYNLIKNKSVGDVDFENVFKKIRFITPVPGGIGPLTVAFLLENCYEIAIK</sequence>
<dbReference type="InterPro" id="IPR036291">
    <property type="entry name" value="NAD(P)-bd_dom_sf"/>
</dbReference>
<evidence type="ECO:0000256" key="11">
    <source>
        <dbReference type="HAMAP-Rule" id="MF_01576"/>
    </source>
</evidence>
<gene>
    <name evidence="11" type="primary">folD</name>
    <name evidence="14" type="ORF">CVV26_03070</name>
</gene>
<dbReference type="FunFam" id="3.40.50.10860:FF:000005">
    <property type="entry name" value="C-1-tetrahydrofolate synthase, cytoplasmic, putative"/>
    <property type="match status" value="1"/>
</dbReference>
<keyword evidence="6 11" id="KW-0521">NADP</keyword>
<dbReference type="PANTHER" id="PTHR48099">
    <property type="entry name" value="C-1-TETRAHYDROFOLATE SYNTHASE, CYTOPLASMIC-RELATED"/>
    <property type="match status" value="1"/>
</dbReference>